<evidence type="ECO:0000256" key="10">
    <source>
        <dbReference type="ARBA" id="ARBA00022984"/>
    </source>
</evidence>
<dbReference type="Proteomes" id="UP000501534">
    <property type="component" value="Chromosome"/>
</dbReference>
<evidence type="ECO:0000256" key="12">
    <source>
        <dbReference type="ARBA" id="ARBA00034000"/>
    </source>
</evidence>
<evidence type="ECO:0000256" key="15">
    <source>
        <dbReference type="RuleBase" id="RU004016"/>
    </source>
</evidence>
<dbReference type="Gene3D" id="2.60.410.10">
    <property type="entry name" value="D-Ala-D-Ala carboxypeptidase, C-terminal domain"/>
    <property type="match status" value="1"/>
</dbReference>
<dbReference type="GO" id="GO:0008360">
    <property type="term" value="P:regulation of cell shape"/>
    <property type="evidence" value="ECO:0007669"/>
    <property type="project" value="UniProtKB-KW"/>
</dbReference>
<dbReference type="InterPro" id="IPR012907">
    <property type="entry name" value="Peptidase_S11_C"/>
</dbReference>
<comment type="function">
    <text evidence="1">Removes C-terminal D-alanyl residues from sugar-peptide cell wall precursors.</text>
</comment>
<evidence type="ECO:0000256" key="14">
    <source>
        <dbReference type="PIRSR" id="PIRSR618044-2"/>
    </source>
</evidence>
<evidence type="ECO:0000256" key="1">
    <source>
        <dbReference type="ARBA" id="ARBA00003217"/>
    </source>
</evidence>
<feature type="binding site" evidence="14">
    <location>
        <position position="218"/>
    </location>
    <ligand>
        <name>substrate</name>
    </ligand>
</feature>
<feature type="chain" id="PRO_5027049654" description="serine-type D-Ala-D-Ala carboxypeptidase" evidence="16">
    <location>
        <begin position="20"/>
        <end position="374"/>
    </location>
</feature>
<evidence type="ECO:0000256" key="4">
    <source>
        <dbReference type="ARBA" id="ARBA00012448"/>
    </source>
</evidence>
<dbReference type="UniPathway" id="UPA00219"/>
<dbReference type="InterPro" id="IPR015956">
    <property type="entry name" value="Peniciliin-bd_prot_C_sf"/>
</dbReference>
<dbReference type="InterPro" id="IPR018044">
    <property type="entry name" value="Peptidase_S11"/>
</dbReference>
<dbReference type="EMBL" id="CP053069">
    <property type="protein sequence ID" value="QJR13063.1"/>
    <property type="molecule type" value="Genomic_DNA"/>
</dbReference>
<reference evidence="18 19" key="1">
    <citation type="submission" date="2020-04" db="EMBL/GenBank/DDBJ databases">
        <title>Usitatibacter rugosus gen. nov., sp. nov. and Usitatibacter palustris sp. nov., novel members of Usitatibacteraceae fam. nov. within the order Nitrosomonadales isolated from soil.</title>
        <authorList>
            <person name="Huber K.J."/>
            <person name="Neumann-Schaal M."/>
            <person name="Geppert A."/>
            <person name="Luckner M."/>
            <person name="Wanner G."/>
            <person name="Overmann J."/>
        </authorList>
    </citation>
    <scope>NUCLEOTIDE SEQUENCE [LARGE SCALE GENOMIC DNA]</scope>
    <source>
        <strain evidence="18 19">0125_3</strain>
    </source>
</reference>
<dbReference type="KEGG" id="uru:DSM104443_04157"/>
<dbReference type="Gene3D" id="3.40.710.10">
    <property type="entry name" value="DD-peptidase/beta-lactamase superfamily"/>
    <property type="match status" value="1"/>
</dbReference>
<feature type="active site" description="Proton acceptor" evidence="13">
    <location>
        <position position="59"/>
    </location>
</feature>
<dbReference type="SUPFAM" id="SSF69189">
    <property type="entry name" value="Penicillin-binding protein associated domain"/>
    <property type="match status" value="1"/>
</dbReference>
<feature type="active site" description="Acyl-ester intermediate" evidence="13">
    <location>
        <position position="56"/>
    </location>
</feature>
<comment type="catalytic activity">
    <reaction evidence="12">
        <text>Preferential cleavage: (Ac)2-L-Lys-D-Ala-|-D-Ala. Also transpeptidation of peptidyl-alanyl moieties that are N-acyl substituents of D-alanine.</text>
        <dbReference type="EC" id="3.4.16.4"/>
    </reaction>
</comment>
<organism evidence="18 19">
    <name type="scientific">Usitatibacter rugosus</name>
    <dbReference type="NCBI Taxonomy" id="2732067"/>
    <lineage>
        <taxon>Bacteria</taxon>
        <taxon>Pseudomonadati</taxon>
        <taxon>Pseudomonadota</taxon>
        <taxon>Betaproteobacteria</taxon>
        <taxon>Nitrosomonadales</taxon>
        <taxon>Usitatibacteraceae</taxon>
        <taxon>Usitatibacter</taxon>
    </lineage>
</organism>
<evidence type="ECO:0000256" key="8">
    <source>
        <dbReference type="ARBA" id="ARBA00022801"/>
    </source>
</evidence>
<dbReference type="SUPFAM" id="SSF56601">
    <property type="entry name" value="beta-lactamase/transpeptidase-like"/>
    <property type="match status" value="1"/>
</dbReference>
<dbReference type="RefSeq" id="WP_212756829.1">
    <property type="nucleotide sequence ID" value="NZ_CP053069.1"/>
</dbReference>
<keyword evidence="11" id="KW-0961">Cell wall biogenesis/degradation</keyword>
<comment type="similarity">
    <text evidence="3 15">Belongs to the peptidase S11 family.</text>
</comment>
<gene>
    <name evidence="18" type="primary">dacC_2</name>
    <name evidence="18" type="ORF">DSM104443_04157</name>
</gene>
<feature type="domain" description="Peptidase S11 D-Ala-D-Ala carboxypeptidase A C-terminal" evidence="17">
    <location>
        <begin position="268"/>
        <end position="358"/>
    </location>
</feature>
<dbReference type="Pfam" id="PF00768">
    <property type="entry name" value="Peptidase_S11"/>
    <property type="match status" value="1"/>
</dbReference>
<sequence length="374" mass="40534">MLKRLAVLLAGLVALSSQAQGVAPPPIAARAFVLLDVQSGQVLSATAGDDRFEPASLTKLMSAYLVFSAIRDRKLDPAATVNVSERAWKASGSRMFIEPNKPVTTEDLLRGMVVQSGNDATIALAEAVAGTEEAFVALMNKQAQKMGLTSTAFMNSTGMPAAGHHASARDLATLAAALIRDFPDRYPLYSQKDYTWNRITQANRNRLLWIDPTVDGMKSGFTEAAGYCLVASAKRGERRLISVVMGAQSDVLRMTESQKLLNFGFQAYETRLLYKKNAAVGTPEIFKGTKSTLSVGFKDDVWLSLPRDKFTGLQSTLETKQPFVAPFAAGEKAGIMKLTRDNAKVADLPVVALEDVPVAGFLSRGWDTLRLLLR</sequence>
<evidence type="ECO:0000313" key="18">
    <source>
        <dbReference type="EMBL" id="QJR13063.1"/>
    </source>
</evidence>
<evidence type="ECO:0000256" key="5">
    <source>
        <dbReference type="ARBA" id="ARBA00022645"/>
    </source>
</evidence>
<keyword evidence="7 16" id="KW-0732">Signal</keyword>
<keyword evidence="19" id="KW-1185">Reference proteome</keyword>
<dbReference type="GO" id="GO:0006508">
    <property type="term" value="P:proteolysis"/>
    <property type="evidence" value="ECO:0007669"/>
    <property type="project" value="UniProtKB-KW"/>
</dbReference>
<dbReference type="GO" id="GO:0071555">
    <property type="term" value="P:cell wall organization"/>
    <property type="evidence" value="ECO:0007669"/>
    <property type="project" value="UniProtKB-KW"/>
</dbReference>
<keyword evidence="6" id="KW-0645">Protease</keyword>
<feature type="active site" evidence="13">
    <location>
        <position position="116"/>
    </location>
</feature>
<proteinExistence type="inferred from homology"/>
<feature type="signal peptide" evidence="16">
    <location>
        <begin position="1"/>
        <end position="19"/>
    </location>
</feature>
<evidence type="ECO:0000256" key="7">
    <source>
        <dbReference type="ARBA" id="ARBA00022729"/>
    </source>
</evidence>
<keyword evidence="9" id="KW-0133">Cell shape</keyword>
<dbReference type="GO" id="GO:0009002">
    <property type="term" value="F:serine-type D-Ala-D-Ala carboxypeptidase activity"/>
    <property type="evidence" value="ECO:0007669"/>
    <property type="project" value="UniProtKB-EC"/>
</dbReference>
<evidence type="ECO:0000259" key="17">
    <source>
        <dbReference type="SMART" id="SM00936"/>
    </source>
</evidence>
<name>A0A6M4H2W5_9PROT</name>
<evidence type="ECO:0000256" key="16">
    <source>
        <dbReference type="SAM" id="SignalP"/>
    </source>
</evidence>
<evidence type="ECO:0000256" key="6">
    <source>
        <dbReference type="ARBA" id="ARBA00022670"/>
    </source>
</evidence>
<evidence type="ECO:0000256" key="13">
    <source>
        <dbReference type="PIRSR" id="PIRSR618044-1"/>
    </source>
</evidence>
<dbReference type="InterPro" id="IPR001967">
    <property type="entry name" value="Peptidase_S11_N"/>
</dbReference>
<evidence type="ECO:0000313" key="19">
    <source>
        <dbReference type="Proteomes" id="UP000501534"/>
    </source>
</evidence>
<evidence type="ECO:0000256" key="3">
    <source>
        <dbReference type="ARBA" id="ARBA00007164"/>
    </source>
</evidence>
<dbReference type="InterPro" id="IPR012338">
    <property type="entry name" value="Beta-lactam/transpept-like"/>
</dbReference>
<evidence type="ECO:0000256" key="11">
    <source>
        <dbReference type="ARBA" id="ARBA00023316"/>
    </source>
</evidence>
<dbReference type="InterPro" id="IPR037167">
    <property type="entry name" value="Peptidase_S11_C_sf"/>
</dbReference>
<dbReference type="GO" id="GO:0009252">
    <property type="term" value="P:peptidoglycan biosynthetic process"/>
    <property type="evidence" value="ECO:0007669"/>
    <property type="project" value="UniProtKB-UniPathway"/>
</dbReference>
<keyword evidence="8 18" id="KW-0378">Hydrolase</keyword>
<dbReference type="EC" id="3.4.16.4" evidence="4"/>
<protein>
    <recommendedName>
        <fullName evidence="4">serine-type D-Ala-D-Ala carboxypeptidase</fullName>
        <ecNumber evidence="4">3.4.16.4</ecNumber>
    </recommendedName>
</protein>
<dbReference type="Pfam" id="PF07943">
    <property type="entry name" value="PBP5_C"/>
    <property type="match status" value="1"/>
</dbReference>
<dbReference type="PANTHER" id="PTHR21581:SF6">
    <property type="entry name" value="TRAFFICKING PROTEIN PARTICLE COMPLEX SUBUNIT 12"/>
    <property type="match status" value="1"/>
</dbReference>
<dbReference type="SMART" id="SM00936">
    <property type="entry name" value="PBP5_C"/>
    <property type="match status" value="1"/>
</dbReference>
<evidence type="ECO:0000256" key="9">
    <source>
        <dbReference type="ARBA" id="ARBA00022960"/>
    </source>
</evidence>
<evidence type="ECO:0000256" key="2">
    <source>
        <dbReference type="ARBA" id="ARBA00004752"/>
    </source>
</evidence>
<keyword evidence="5 18" id="KW-0121">Carboxypeptidase</keyword>
<dbReference type="PANTHER" id="PTHR21581">
    <property type="entry name" value="D-ALANYL-D-ALANINE CARBOXYPEPTIDASE"/>
    <property type="match status" value="1"/>
</dbReference>
<dbReference type="PRINTS" id="PR00725">
    <property type="entry name" value="DADACBPTASE1"/>
</dbReference>
<dbReference type="AlphaFoldDB" id="A0A6M4H2W5"/>
<accession>A0A6M4H2W5</accession>
<keyword evidence="10" id="KW-0573">Peptidoglycan synthesis</keyword>
<comment type="pathway">
    <text evidence="2">Cell wall biogenesis; peptidoglycan biosynthesis.</text>
</comment>